<dbReference type="EMBL" id="PKPP01000083">
    <property type="protein sequence ID" value="PWA98102.1"/>
    <property type="molecule type" value="Genomic_DNA"/>
</dbReference>
<evidence type="ECO:0000313" key="3">
    <source>
        <dbReference type="EMBL" id="PWA98102.1"/>
    </source>
</evidence>
<dbReference type="OrthoDB" id="417481at2759"/>
<evidence type="ECO:0000256" key="1">
    <source>
        <dbReference type="SAM" id="MobiDB-lite"/>
    </source>
</evidence>
<dbReference type="AlphaFoldDB" id="A0A2U1QJF2"/>
<protein>
    <submittedName>
        <fullName evidence="3">RNA recognition motif 2, Nucleotide-binding alpha-beta plait domain protein</fullName>
    </submittedName>
</protein>
<dbReference type="STRING" id="35608.A0A2U1QJF2"/>
<keyword evidence="4" id="KW-1185">Reference proteome</keyword>
<organism evidence="3 4">
    <name type="scientific">Artemisia annua</name>
    <name type="common">Sweet wormwood</name>
    <dbReference type="NCBI Taxonomy" id="35608"/>
    <lineage>
        <taxon>Eukaryota</taxon>
        <taxon>Viridiplantae</taxon>
        <taxon>Streptophyta</taxon>
        <taxon>Embryophyta</taxon>
        <taxon>Tracheophyta</taxon>
        <taxon>Spermatophyta</taxon>
        <taxon>Magnoliopsida</taxon>
        <taxon>eudicotyledons</taxon>
        <taxon>Gunneridae</taxon>
        <taxon>Pentapetalae</taxon>
        <taxon>asterids</taxon>
        <taxon>campanulids</taxon>
        <taxon>Asterales</taxon>
        <taxon>Asteraceae</taxon>
        <taxon>Asteroideae</taxon>
        <taxon>Anthemideae</taxon>
        <taxon>Artemisiinae</taxon>
        <taxon>Artemisia</taxon>
    </lineage>
</organism>
<gene>
    <name evidence="3" type="ORF">CTI12_AA021380</name>
</gene>
<comment type="caution">
    <text evidence="3">The sequence shown here is derived from an EMBL/GenBank/DDBJ whole genome shotgun (WGS) entry which is preliminary data.</text>
</comment>
<proteinExistence type="predicted"/>
<feature type="domain" description="Mei2-like C-terminal RNA recognition motif" evidence="2">
    <location>
        <begin position="104"/>
        <end position="157"/>
    </location>
</feature>
<dbReference type="Proteomes" id="UP000245207">
    <property type="component" value="Unassembled WGS sequence"/>
</dbReference>
<accession>A0A2U1QJF2</accession>
<evidence type="ECO:0000259" key="2">
    <source>
        <dbReference type="Pfam" id="PF04059"/>
    </source>
</evidence>
<dbReference type="Pfam" id="PF04059">
    <property type="entry name" value="RRM_2"/>
    <property type="match status" value="1"/>
</dbReference>
<dbReference type="InterPro" id="IPR007201">
    <property type="entry name" value="Mei2-like_Rrm_C"/>
</dbReference>
<reference evidence="3 4" key="1">
    <citation type="journal article" date="2018" name="Mol. Plant">
        <title>The genome of Artemisia annua provides insight into the evolution of Asteraceae family and artemisinin biosynthesis.</title>
        <authorList>
            <person name="Shen Q."/>
            <person name="Zhang L."/>
            <person name="Liao Z."/>
            <person name="Wang S."/>
            <person name="Yan T."/>
            <person name="Shi P."/>
            <person name="Liu M."/>
            <person name="Fu X."/>
            <person name="Pan Q."/>
            <person name="Wang Y."/>
            <person name="Lv Z."/>
            <person name="Lu X."/>
            <person name="Zhang F."/>
            <person name="Jiang W."/>
            <person name="Ma Y."/>
            <person name="Chen M."/>
            <person name="Hao X."/>
            <person name="Li L."/>
            <person name="Tang Y."/>
            <person name="Lv G."/>
            <person name="Zhou Y."/>
            <person name="Sun X."/>
            <person name="Brodelius P.E."/>
            <person name="Rose J.K.C."/>
            <person name="Tang K."/>
        </authorList>
    </citation>
    <scope>NUCLEOTIDE SEQUENCE [LARGE SCALE GENOMIC DNA]</scope>
    <source>
        <strain evidence="4">cv. Huhao1</strain>
        <tissue evidence="3">Leaf</tissue>
    </source>
</reference>
<name>A0A2U1QJF2_ARTAN</name>
<sequence>MNSDQSKLNPFAPPFYPSRFDHQQHHATITSKNKIRGVYFPVSTGPRNRVPPRRKPSEKAPVTVSNDGARRLLKKPREVLKLDPTDNSTSVMIRNIPNNYSYRLNAGYAFVNFTTSEAAWKFHLCVTGKSWPLFESKKIAEVVRARIQGKRALIKNFEEMRLCSPSKEYLPVWFDPPRDGSMSCSTTKGMHTIGGVRTK</sequence>
<evidence type="ECO:0000313" key="4">
    <source>
        <dbReference type="Proteomes" id="UP000245207"/>
    </source>
</evidence>
<feature type="region of interest" description="Disordered" evidence="1">
    <location>
        <begin position="41"/>
        <end position="67"/>
    </location>
</feature>